<evidence type="ECO:0000256" key="5">
    <source>
        <dbReference type="ARBA" id="ARBA00022643"/>
    </source>
</evidence>
<gene>
    <name evidence="11" type="ordered locus">Deipe_3185</name>
</gene>
<keyword evidence="8" id="KW-0503">Monooxygenase</keyword>
<dbReference type="KEGG" id="dpd:Deipe_3185"/>
<dbReference type="Gene3D" id="3.20.20.70">
    <property type="entry name" value="Aldolase class I"/>
    <property type="match status" value="1"/>
</dbReference>
<keyword evidence="5" id="KW-0288">FMN</keyword>
<reference evidence="12" key="1">
    <citation type="submission" date="2012-03" db="EMBL/GenBank/DDBJ databases">
        <title>Complete sequence of chromosome of Deinococcus peraridilitoris DSM 19664.</title>
        <authorList>
            <person name="Lucas S."/>
            <person name="Copeland A."/>
            <person name="Lapidus A."/>
            <person name="Glavina del Rio T."/>
            <person name="Dalin E."/>
            <person name="Tice H."/>
            <person name="Bruce D."/>
            <person name="Goodwin L."/>
            <person name="Pitluck S."/>
            <person name="Peters L."/>
            <person name="Mikhailova N."/>
            <person name="Lu M."/>
            <person name="Kyrpides N."/>
            <person name="Mavromatis K."/>
            <person name="Ivanova N."/>
            <person name="Brettin T."/>
            <person name="Detter J.C."/>
            <person name="Han C."/>
            <person name="Larimer F."/>
            <person name="Land M."/>
            <person name="Hauser L."/>
            <person name="Markowitz V."/>
            <person name="Cheng J.-F."/>
            <person name="Hugenholtz P."/>
            <person name="Woyke T."/>
            <person name="Wu D."/>
            <person name="Pukall R."/>
            <person name="Steenblock K."/>
            <person name="Brambilla E."/>
            <person name="Klenk H.-P."/>
            <person name="Eisen J.A."/>
        </authorList>
    </citation>
    <scope>NUCLEOTIDE SEQUENCE [LARGE SCALE GENOMIC DNA]</scope>
    <source>
        <strain evidence="12">DSM 19664 / LMG 22246 / CIP 109416 / KR-200</strain>
    </source>
</reference>
<dbReference type="PANTHER" id="PTHR42747">
    <property type="entry name" value="NITRONATE MONOOXYGENASE-RELATED"/>
    <property type="match status" value="1"/>
</dbReference>
<organism evidence="11 12">
    <name type="scientific">Deinococcus peraridilitoris (strain DSM 19664 / LMG 22246 / CIP 109416 / KR-200)</name>
    <dbReference type="NCBI Taxonomy" id="937777"/>
    <lineage>
        <taxon>Bacteria</taxon>
        <taxon>Thermotogati</taxon>
        <taxon>Deinococcota</taxon>
        <taxon>Deinococci</taxon>
        <taxon>Deinococcales</taxon>
        <taxon>Deinococcaceae</taxon>
        <taxon>Deinococcus</taxon>
    </lineage>
</organism>
<evidence type="ECO:0000256" key="1">
    <source>
        <dbReference type="ARBA" id="ARBA00001917"/>
    </source>
</evidence>
<dbReference type="CDD" id="cd04730">
    <property type="entry name" value="NPD_like"/>
    <property type="match status" value="1"/>
</dbReference>
<evidence type="ECO:0000256" key="4">
    <source>
        <dbReference type="ARBA" id="ARBA00022630"/>
    </source>
</evidence>
<comment type="catalytic activity">
    <reaction evidence="10">
        <text>3 propionate 3-nitronate + 3 O2 + H2O = 3 3-oxopropanoate + 2 nitrate + nitrite + H2O2 + 3 H(+)</text>
        <dbReference type="Rhea" id="RHEA:57332"/>
        <dbReference type="ChEBI" id="CHEBI:15377"/>
        <dbReference type="ChEBI" id="CHEBI:15378"/>
        <dbReference type="ChEBI" id="CHEBI:15379"/>
        <dbReference type="ChEBI" id="CHEBI:16240"/>
        <dbReference type="ChEBI" id="CHEBI:16301"/>
        <dbReference type="ChEBI" id="CHEBI:17632"/>
        <dbReference type="ChEBI" id="CHEBI:33190"/>
        <dbReference type="ChEBI" id="CHEBI:136067"/>
    </reaction>
</comment>
<evidence type="ECO:0000313" key="12">
    <source>
        <dbReference type="Proteomes" id="UP000010467"/>
    </source>
</evidence>
<dbReference type="GO" id="GO:0051213">
    <property type="term" value="F:dioxygenase activity"/>
    <property type="evidence" value="ECO:0007669"/>
    <property type="project" value="UniProtKB-KW"/>
</dbReference>
<accession>L0A427</accession>
<keyword evidence="3" id="KW-0216">Detoxification</keyword>
<keyword evidence="12" id="KW-1185">Reference proteome</keyword>
<dbReference type="GO" id="GO:0018580">
    <property type="term" value="F:nitronate monooxygenase activity"/>
    <property type="evidence" value="ECO:0007669"/>
    <property type="project" value="InterPro"/>
</dbReference>
<dbReference type="GO" id="GO:0009636">
    <property type="term" value="P:response to toxic substance"/>
    <property type="evidence" value="ECO:0007669"/>
    <property type="project" value="UniProtKB-KW"/>
</dbReference>
<dbReference type="EMBL" id="CP003382">
    <property type="protein sequence ID" value="AFZ68628.1"/>
    <property type="molecule type" value="Genomic_DNA"/>
</dbReference>
<dbReference type="STRING" id="937777.Deipe_3185"/>
<dbReference type="OrthoDB" id="9778912at2"/>
<dbReference type="GO" id="GO:0000166">
    <property type="term" value="F:nucleotide binding"/>
    <property type="evidence" value="ECO:0007669"/>
    <property type="project" value="UniProtKB-KW"/>
</dbReference>
<proteinExistence type="inferred from homology"/>
<dbReference type="PATRIC" id="fig|937777.3.peg.3198"/>
<keyword evidence="11" id="KW-0223">Dioxygenase</keyword>
<dbReference type="InterPro" id="IPR013785">
    <property type="entry name" value="Aldolase_TIM"/>
</dbReference>
<dbReference type="FunFam" id="3.20.20.70:FF:000154">
    <property type="entry name" value="Probable nitronate monooxygenase"/>
    <property type="match status" value="1"/>
</dbReference>
<dbReference type="RefSeq" id="WP_015236926.1">
    <property type="nucleotide sequence ID" value="NC_019793.1"/>
</dbReference>
<evidence type="ECO:0000256" key="6">
    <source>
        <dbReference type="ARBA" id="ARBA00022741"/>
    </source>
</evidence>
<evidence type="ECO:0000313" key="11">
    <source>
        <dbReference type="EMBL" id="AFZ68628.1"/>
    </source>
</evidence>
<dbReference type="PANTHER" id="PTHR42747:SF3">
    <property type="entry name" value="NITRONATE MONOOXYGENASE-RELATED"/>
    <property type="match status" value="1"/>
</dbReference>
<keyword evidence="7" id="KW-0560">Oxidoreductase</keyword>
<evidence type="ECO:0000256" key="10">
    <source>
        <dbReference type="ARBA" id="ARBA00049401"/>
    </source>
</evidence>
<evidence type="ECO:0000256" key="8">
    <source>
        <dbReference type="ARBA" id="ARBA00023033"/>
    </source>
</evidence>
<dbReference type="eggNOG" id="COG2070">
    <property type="taxonomic scope" value="Bacteria"/>
</dbReference>
<dbReference type="HOGENOM" id="CLU_038732_5_1_0"/>
<protein>
    <recommendedName>
        <fullName evidence="9">Propionate 3-nitronate monooxygenase</fullName>
    </recommendedName>
</protein>
<evidence type="ECO:0000256" key="3">
    <source>
        <dbReference type="ARBA" id="ARBA00022575"/>
    </source>
</evidence>
<dbReference type="SUPFAM" id="SSF51412">
    <property type="entry name" value="Inosine monophosphate dehydrogenase (IMPDH)"/>
    <property type="match status" value="1"/>
</dbReference>
<sequence length="354" mass="37160">MTDLWQRLKVRFPIIQAPMAGGPSTPQLAAAVGQAGGLGFLGAAYLTGEQITRQVEQARALHGGPVGLNLFIESNAIPPDSGQVERAAAALWPFHAELGLPPATLPIRVSVPFEEQWEAVLNARPEVFSFTFGQLSAERVRRLQAQGTVVMGTATTVAEARALETTGVDAVIAQGSEAGGHRGTFLHPAEEALVGTLALVAQLVDAVRIPVIASGGIMDGRGIRAVLTLGAHGVQLGTAFLLTPEAGTSAPYRAALGRAQDHVTTLTRAFSGRLARGLSNRVTREFPQEALLPYPYQNALTRSMRSEASLQGRAEFLSLWAGQGAHLARDLPAGALVSTLAQEAGLSPVPGELR</sequence>
<dbReference type="InterPro" id="IPR004136">
    <property type="entry name" value="NMO"/>
</dbReference>
<dbReference type="Pfam" id="PF03060">
    <property type="entry name" value="NMO"/>
    <property type="match status" value="1"/>
</dbReference>
<comment type="similarity">
    <text evidence="2">Belongs to the nitronate monooxygenase family. NMO class I subfamily.</text>
</comment>
<dbReference type="AlphaFoldDB" id="L0A427"/>
<keyword evidence="4" id="KW-0285">Flavoprotein</keyword>
<evidence type="ECO:0000256" key="7">
    <source>
        <dbReference type="ARBA" id="ARBA00023002"/>
    </source>
</evidence>
<evidence type="ECO:0000256" key="9">
    <source>
        <dbReference type="ARBA" id="ARBA00031155"/>
    </source>
</evidence>
<evidence type="ECO:0000256" key="2">
    <source>
        <dbReference type="ARBA" id="ARBA00009881"/>
    </source>
</evidence>
<comment type="cofactor">
    <cofactor evidence="1">
        <name>FMN</name>
        <dbReference type="ChEBI" id="CHEBI:58210"/>
    </cofactor>
</comment>
<name>L0A427_DEIPD</name>
<keyword evidence="6" id="KW-0547">Nucleotide-binding</keyword>
<dbReference type="Proteomes" id="UP000010467">
    <property type="component" value="Chromosome"/>
</dbReference>